<dbReference type="CDD" id="cd13901">
    <property type="entry name" value="CuRO_3_MaLCC_like"/>
    <property type="match status" value="1"/>
</dbReference>
<dbReference type="InterPro" id="IPR011706">
    <property type="entry name" value="Cu-oxidase_C"/>
</dbReference>
<evidence type="ECO:0000256" key="2">
    <source>
        <dbReference type="ARBA" id="ARBA00022723"/>
    </source>
</evidence>
<evidence type="ECO:0000313" key="11">
    <source>
        <dbReference type="Proteomes" id="UP000504638"/>
    </source>
</evidence>
<sequence length="592" mass="65598">MAPSVWKTIKTGGRLIATVSSAQQNGKSFWGNLDAPRFPSALTNNPIPDGSPWGPRTCENSNPAHLPDVPNTGITRKYDFTVARAVIAPDGVERDAILVNEQFPGPQIEANWGDWIEVTVHNQIESPKEGTSIHWHGFLQTETPWFDGVSGTSQCPIAPGASLTYRFQAEEYGTTWWHAHFSAQYNAGVVGPIIIYGPTQHKYDEDVGPIMLSDWYHAPYFKIVSDMVGTDLSRIPPKSDNNLINGRNNFDCNNIPLNSTQKCTPNAGLSKFHFDKGQSYRLRLLNVGSDGVQRFSIDQHTMTVIAEDFVPIKPYDTDVVTLGVGQRTDVIVKATEGNRDLYWVRATLVGGKPCGESRNPEALAVVYYNRADTEQVPASTASRIDTTTCNNDPLMSSVPMFPIVPGEPSFTQELVLSLAVNQMGQFEWRINNQTFRTNFNKPILDLASQGITSYPDDPQLNVYNYGTNTSVRFIIENNAPAVHPWHLHGYDFFVLDSGKGKWNGSIVNAHNPQRRDVHIIEANGYAVYQVTTDNPGVWPFHCHIAWHLSGGLSMNVMVKPGDLKPIPEMISQTCAKWQAYIDTNPGGPIDTA</sequence>
<name>A0A6G1G349_9PEZI</name>
<evidence type="ECO:0000313" key="10">
    <source>
        <dbReference type="EMBL" id="KAF1812537.1"/>
    </source>
</evidence>
<accession>A0A6G1G349</accession>
<dbReference type="GO" id="GO:0016491">
    <property type="term" value="F:oxidoreductase activity"/>
    <property type="evidence" value="ECO:0007669"/>
    <property type="project" value="UniProtKB-KW"/>
</dbReference>
<dbReference type="InterPro" id="IPR002355">
    <property type="entry name" value="Cu_oxidase_Cu_BS"/>
</dbReference>
<keyword evidence="5" id="KW-0186">Copper</keyword>
<reference evidence="12" key="2">
    <citation type="submission" date="2020-04" db="EMBL/GenBank/DDBJ databases">
        <authorList>
            <consortium name="NCBI Genome Project"/>
        </authorList>
    </citation>
    <scope>NUCLEOTIDE SEQUENCE</scope>
    <source>
        <strain evidence="12">CBS 781.70</strain>
    </source>
</reference>
<dbReference type="InterPro" id="IPR033138">
    <property type="entry name" value="Cu_oxidase_CS"/>
</dbReference>
<keyword evidence="11" id="KW-1185">Reference proteome</keyword>
<gene>
    <name evidence="10 12" type="ORF">P152DRAFT_514165</name>
</gene>
<reference evidence="10 12" key="1">
    <citation type="submission" date="2020-01" db="EMBL/GenBank/DDBJ databases">
        <authorList>
            <consortium name="DOE Joint Genome Institute"/>
            <person name="Haridas S."/>
            <person name="Albert R."/>
            <person name="Binder M."/>
            <person name="Bloem J."/>
            <person name="Labutti K."/>
            <person name="Salamov A."/>
            <person name="Andreopoulos B."/>
            <person name="Baker S.E."/>
            <person name="Barry K."/>
            <person name="Bills G."/>
            <person name="Bluhm B.H."/>
            <person name="Cannon C."/>
            <person name="Castanera R."/>
            <person name="Culley D.E."/>
            <person name="Daum C."/>
            <person name="Ezra D."/>
            <person name="Gonzalez J.B."/>
            <person name="Henrissat B."/>
            <person name="Kuo A."/>
            <person name="Liang C."/>
            <person name="Lipzen A."/>
            <person name="Lutzoni F."/>
            <person name="Magnuson J."/>
            <person name="Mondo S."/>
            <person name="Nolan M."/>
            <person name="Ohm R."/>
            <person name="Pangilinan J."/>
            <person name="Park H.-J."/>
            <person name="Ramirez L."/>
            <person name="Alfaro M."/>
            <person name="Sun H."/>
            <person name="Tritt A."/>
            <person name="Yoshinaga Y."/>
            <person name="Zwiers L.-H."/>
            <person name="Turgeon B.G."/>
            <person name="Goodwin S.B."/>
            <person name="Spatafora J.W."/>
            <person name="Crous P.W."/>
            <person name="Grigoriev I.V."/>
        </authorList>
    </citation>
    <scope>NUCLEOTIDE SEQUENCE</scope>
    <source>
        <strain evidence="10 12">CBS 781.70</strain>
    </source>
</reference>
<proteinExistence type="inferred from homology"/>
<dbReference type="InterPro" id="IPR045087">
    <property type="entry name" value="Cu-oxidase_fam"/>
</dbReference>
<dbReference type="SUPFAM" id="SSF49503">
    <property type="entry name" value="Cupredoxins"/>
    <property type="match status" value="3"/>
</dbReference>
<dbReference type="Gene3D" id="2.60.40.420">
    <property type="entry name" value="Cupredoxins - blue copper proteins"/>
    <property type="match status" value="3"/>
</dbReference>
<keyword evidence="2" id="KW-0479">Metal-binding</keyword>
<keyword evidence="4" id="KW-0560">Oxidoreductase</keyword>
<dbReference type="PROSITE" id="PS00080">
    <property type="entry name" value="MULTICOPPER_OXIDASE2"/>
    <property type="match status" value="1"/>
</dbReference>
<dbReference type="InterPro" id="IPR008972">
    <property type="entry name" value="Cupredoxin"/>
</dbReference>
<dbReference type="Pfam" id="PF07731">
    <property type="entry name" value="Cu-oxidase_2"/>
    <property type="match status" value="1"/>
</dbReference>
<evidence type="ECO:0000259" key="8">
    <source>
        <dbReference type="Pfam" id="PF07731"/>
    </source>
</evidence>
<evidence type="ECO:0000256" key="3">
    <source>
        <dbReference type="ARBA" id="ARBA00022737"/>
    </source>
</evidence>
<dbReference type="AlphaFoldDB" id="A0A6G1G349"/>
<dbReference type="FunFam" id="2.60.40.420:FF:000038">
    <property type="entry name" value="Extracellular dihydrogeodin oxidase/laccase"/>
    <property type="match status" value="1"/>
</dbReference>
<dbReference type="GeneID" id="54423416"/>
<dbReference type="PANTHER" id="PTHR11709">
    <property type="entry name" value="MULTI-COPPER OXIDASE"/>
    <property type="match status" value="1"/>
</dbReference>
<organism evidence="10">
    <name type="scientific">Eremomyces bilateralis CBS 781.70</name>
    <dbReference type="NCBI Taxonomy" id="1392243"/>
    <lineage>
        <taxon>Eukaryota</taxon>
        <taxon>Fungi</taxon>
        <taxon>Dikarya</taxon>
        <taxon>Ascomycota</taxon>
        <taxon>Pezizomycotina</taxon>
        <taxon>Dothideomycetes</taxon>
        <taxon>Dothideomycetes incertae sedis</taxon>
        <taxon>Eremomycetales</taxon>
        <taxon>Eremomycetaceae</taxon>
        <taxon>Eremomyces</taxon>
    </lineage>
</organism>
<dbReference type="CDD" id="cd13880">
    <property type="entry name" value="CuRO_2_MaLCC_like"/>
    <property type="match status" value="1"/>
</dbReference>
<dbReference type="Pfam" id="PF07732">
    <property type="entry name" value="Cu-oxidase_3"/>
    <property type="match status" value="1"/>
</dbReference>
<evidence type="ECO:0000313" key="12">
    <source>
        <dbReference type="RefSeq" id="XP_033534168.1"/>
    </source>
</evidence>
<feature type="domain" description="Plastocyanin-like" evidence="8">
    <location>
        <begin position="455"/>
        <end position="561"/>
    </location>
</feature>
<feature type="domain" description="Plastocyanin-like" evidence="7">
    <location>
        <begin position="209"/>
        <end position="370"/>
    </location>
</feature>
<keyword evidence="6" id="KW-0325">Glycoprotein</keyword>
<reference evidence="12" key="3">
    <citation type="submission" date="2025-04" db="UniProtKB">
        <authorList>
            <consortium name="RefSeq"/>
        </authorList>
    </citation>
    <scope>IDENTIFICATION</scope>
    <source>
        <strain evidence="12">CBS 781.70</strain>
    </source>
</reference>
<dbReference type="Proteomes" id="UP000504638">
    <property type="component" value="Unplaced"/>
</dbReference>
<evidence type="ECO:0000259" key="7">
    <source>
        <dbReference type="Pfam" id="PF00394"/>
    </source>
</evidence>
<evidence type="ECO:0000256" key="4">
    <source>
        <dbReference type="ARBA" id="ARBA00023002"/>
    </source>
</evidence>
<dbReference type="PROSITE" id="PS00079">
    <property type="entry name" value="MULTICOPPER_OXIDASE1"/>
    <property type="match status" value="1"/>
</dbReference>
<protein>
    <submittedName>
        <fullName evidence="10 12">Multicopper oxidase</fullName>
    </submittedName>
</protein>
<dbReference type="OrthoDB" id="2121828at2759"/>
<dbReference type="RefSeq" id="XP_033534168.1">
    <property type="nucleotide sequence ID" value="XM_033682846.1"/>
</dbReference>
<comment type="similarity">
    <text evidence="1">Belongs to the multicopper oxidase family.</text>
</comment>
<dbReference type="Pfam" id="PF00394">
    <property type="entry name" value="Cu-oxidase"/>
    <property type="match status" value="1"/>
</dbReference>
<dbReference type="GO" id="GO:0005507">
    <property type="term" value="F:copper ion binding"/>
    <property type="evidence" value="ECO:0007669"/>
    <property type="project" value="InterPro"/>
</dbReference>
<evidence type="ECO:0000256" key="5">
    <source>
        <dbReference type="ARBA" id="ARBA00023008"/>
    </source>
</evidence>
<dbReference type="InterPro" id="IPR011707">
    <property type="entry name" value="Cu-oxidase-like_N"/>
</dbReference>
<dbReference type="EMBL" id="ML975157">
    <property type="protein sequence ID" value="KAF1812537.1"/>
    <property type="molecule type" value="Genomic_DNA"/>
</dbReference>
<feature type="domain" description="Plastocyanin-like" evidence="9">
    <location>
        <begin position="84"/>
        <end position="198"/>
    </location>
</feature>
<evidence type="ECO:0000256" key="6">
    <source>
        <dbReference type="ARBA" id="ARBA00023180"/>
    </source>
</evidence>
<evidence type="ECO:0000256" key="1">
    <source>
        <dbReference type="ARBA" id="ARBA00010609"/>
    </source>
</evidence>
<evidence type="ECO:0000259" key="9">
    <source>
        <dbReference type="Pfam" id="PF07732"/>
    </source>
</evidence>
<keyword evidence="3" id="KW-0677">Repeat</keyword>
<dbReference type="InterPro" id="IPR001117">
    <property type="entry name" value="Cu-oxidase_2nd"/>
</dbReference>
<dbReference type="CDD" id="cd13854">
    <property type="entry name" value="CuRO_1_MaLCC_like"/>
    <property type="match status" value="1"/>
</dbReference>
<dbReference type="FunFam" id="2.60.40.420:FF:000021">
    <property type="entry name" value="Extracellular dihydrogeodin oxidase/laccase"/>
    <property type="match status" value="1"/>
</dbReference>
<dbReference type="PANTHER" id="PTHR11709:SF145">
    <property type="entry name" value="LCC1"/>
    <property type="match status" value="1"/>
</dbReference>